<evidence type="ECO:0000313" key="5">
    <source>
        <dbReference type="Proteomes" id="UP000825701"/>
    </source>
</evidence>
<feature type="region of interest" description="Disordered" evidence="1">
    <location>
        <begin position="374"/>
        <end position="433"/>
    </location>
</feature>
<dbReference type="Pfam" id="PF02333">
    <property type="entry name" value="Phytase"/>
    <property type="match status" value="2"/>
</dbReference>
<accession>A0A9E6UIK9</accession>
<feature type="signal peptide" evidence="2">
    <location>
        <begin position="1"/>
        <end position="22"/>
    </location>
</feature>
<protein>
    <submittedName>
        <fullName evidence="4">Phytase</fullName>
    </submittedName>
</protein>
<dbReference type="Gene3D" id="2.120.10.30">
    <property type="entry name" value="TolB, C-terminal domain"/>
    <property type="match status" value="1"/>
</dbReference>
<feature type="chain" id="PRO_5038565888" evidence="2">
    <location>
        <begin position="23"/>
        <end position="433"/>
    </location>
</feature>
<sequence>MRMPLLLSAAIAALFIAHPAFSKAPEIGVVKPKLETETLTESDLDADADDPAVWVAPGDGADSLVVTAVKNGGVRVYDLKGKLVQRVDPAPDGGRINNVDVVYGLKLADGSKIDAAIASDRGLDVIRIFKIERPENANDDEGPLVEITAKNPRRAFPQRPKENGKGLEDNPLEDQNTVYGLTAIKDPESGAVFAVGTQRGQPRLGVFRLVPRKGGTVEAVYFSEFRVPVVHKGQNLREENENDPLKDWSPQFEGLAVDLRAGVLYAGQEDVGIWRIPIRVRSDMKPKLIYETRGSKESSFHNPDSVISRDVEGLCVFYGEDDNAYLIASSQGNAHGDAPTPDAPYDDSFVVFKLKGDDTPELIGSFRVGKGKKIDAVQESDGPRSSPSGCRASRRACSSRRTATRATSSREIPRRRTSSSCRGRRSPKASRRS</sequence>
<dbReference type="GO" id="GO:0016158">
    <property type="term" value="F:inositol hexakisphosphate 3-phosphatase activity"/>
    <property type="evidence" value="ECO:0007669"/>
    <property type="project" value="InterPro"/>
</dbReference>
<dbReference type="KEGG" id="cmet:K6K41_05030"/>
<evidence type="ECO:0000313" key="4">
    <source>
        <dbReference type="EMBL" id="QZO00978.1"/>
    </source>
</evidence>
<dbReference type="SUPFAM" id="SSF50956">
    <property type="entry name" value="Thermostable phytase (3-phytase)"/>
    <property type="match status" value="1"/>
</dbReference>
<dbReference type="AlphaFoldDB" id="A0A9E6UIK9"/>
<keyword evidence="2" id="KW-0732">Signal</keyword>
<feature type="domain" description="BPP" evidence="3">
    <location>
        <begin position="20"/>
        <end position="416"/>
    </location>
</feature>
<gene>
    <name evidence="4" type="ORF">K6K41_05030</name>
</gene>
<evidence type="ECO:0000256" key="2">
    <source>
        <dbReference type="SAM" id="SignalP"/>
    </source>
</evidence>
<dbReference type="InterPro" id="IPR003431">
    <property type="entry name" value="B-propeller_Phytase"/>
</dbReference>
<name>A0A9E6UIK9_9HYPH</name>
<proteinExistence type="predicted"/>
<evidence type="ECO:0000259" key="3">
    <source>
        <dbReference type="PROSITE" id="PS51662"/>
    </source>
</evidence>
<feature type="compositionally biased region" description="Basic residues" evidence="1">
    <location>
        <begin position="413"/>
        <end position="433"/>
    </location>
</feature>
<feature type="compositionally biased region" description="Basic and acidic residues" evidence="1">
    <location>
        <begin position="159"/>
        <end position="168"/>
    </location>
</feature>
<dbReference type="Proteomes" id="UP000825701">
    <property type="component" value="Chromosome"/>
</dbReference>
<dbReference type="EMBL" id="CP081869">
    <property type="protein sequence ID" value="QZO00978.1"/>
    <property type="molecule type" value="Genomic_DNA"/>
</dbReference>
<organism evidence="4 5">
    <name type="scientific">Chenggangzhangella methanolivorans</name>
    <dbReference type="NCBI Taxonomy" id="1437009"/>
    <lineage>
        <taxon>Bacteria</taxon>
        <taxon>Pseudomonadati</taxon>
        <taxon>Pseudomonadota</taxon>
        <taxon>Alphaproteobacteria</taxon>
        <taxon>Hyphomicrobiales</taxon>
        <taxon>Methylopilaceae</taxon>
        <taxon>Chenggangzhangella</taxon>
    </lineage>
</organism>
<reference evidence="4" key="1">
    <citation type="submission" date="2021-08" db="EMBL/GenBank/DDBJ databases">
        <authorList>
            <person name="Zhang H."/>
            <person name="Xu M."/>
            <person name="Yu Z."/>
            <person name="Yang L."/>
            <person name="Cai Y."/>
        </authorList>
    </citation>
    <scope>NUCLEOTIDE SEQUENCE</scope>
    <source>
        <strain evidence="4">CHL1</strain>
    </source>
</reference>
<keyword evidence="5" id="KW-1185">Reference proteome</keyword>
<evidence type="ECO:0000256" key="1">
    <source>
        <dbReference type="SAM" id="MobiDB-lite"/>
    </source>
</evidence>
<feature type="region of interest" description="Disordered" evidence="1">
    <location>
        <begin position="152"/>
        <end position="172"/>
    </location>
</feature>
<feature type="compositionally biased region" description="Low complexity" evidence="1">
    <location>
        <begin position="399"/>
        <end position="410"/>
    </location>
</feature>
<dbReference type="PROSITE" id="PS51662">
    <property type="entry name" value="BP_PHYTASE"/>
    <property type="match status" value="1"/>
</dbReference>
<dbReference type="InterPro" id="IPR011042">
    <property type="entry name" value="6-blade_b-propeller_TolB-like"/>
</dbReference>